<feature type="domain" description="FAD/NAD(P)-binding" evidence="9">
    <location>
        <begin position="70"/>
        <end position="369"/>
    </location>
</feature>
<feature type="non-terminal residue" evidence="10">
    <location>
        <position position="1"/>
    </location>
</feature>
<keyword evidence="2 7" id="KW-0285">Flavoprotein</keyword>
<evidence type="ECO:0000256" key="6">
    <source>
        <dbReference type="ARBA" id="ARBA00023284"/>
    </source>
</evidence>
<evidence type="ECO:0000313" key="10">
    <source>
        <dbReference type="EMBL" id="GLI66984.1"/>
    </source>
</evidence>
<dbReference type="PRINTS" id="PR00469">
    <property type="entry name" value="PNDRDTASEII"/>
</dbReference>
<comment type="catalytic activity">
    <reaction evidence="7">
        <text>[thioredoxin]-dithiol + NADP(+) = [thioredoxin]-disulfide + NADPH + H(+)</text>
        <dbReference type="Rhea" id="RHEA:20345"/>
        <dbReference type="Rhea" id="RHEA-COMP:10698"/>
        <dbReference type="Rhea" id="RHEA-COMP:10700"/>
        <dbReference type="ChEBI" id="CHEBI:15378"/>
        <dbReference type="ChEBI" id="CHEBI:29950"/>
        <dbReference type="ChEBI" id="CHEBI:50058"/>
        <dbReference type="ChEBI" id="CHEBI:57783"/>
        <dbReference type="ChEBI" id="CHEBI:58349"/>
        <dbReference type="EC" id="1.8.1.9"/>
    </reaction>
</comment>
<accession>A0ABQ5SBF3</accession>
<dbReference type="EC" id="1.8.1.9" evidence="7"/>
<keyword evidence="5" id="KW-1015">Disulfide bond</keyword>
<evidence type="ECO:0000313" key="11">
    <source>
        <dbReference type="Proteomes" id="UP001165090"/>
    </source>
</evidence>
<dbReference type="PANTHER" id="PTHR48105">
    <property type="entry name" value="THIOREDOXIN REDUCTASE 1-RELATED-RELATED"/>
    <property type="match status" value="1"/>
</dbReference>
<dbReference type="Pfam" id="PF07992">
    <property type="entry name" value="Pyr_redox_2"/>
    <property type="match status" value="1"/>
</dbReference>
<dbReference type="InterPro" id="IPR008255">
    <property type="entry name" value="Pyr_nucl-diS_OxRdtase_2_AS"/>
</dbReference>
<dbReference type="PROSITE" id="PS00573">
    <property type="entry name" value="PYRIDINE_REDOX_2"/>
    <property type="match status" value="1"/>
</dbReference>
<dbReference type="InterPro" id="IPR036188">
    <property type="entry name" value="FAD/NAD-bd_sf"/>
</dbReference>
<evidence type="ECO:0000256" key="8">
    <source>
        <dbReference type="RuleBase" id="RU003881"/>
    </source>
</evidence>
<evidence type="ECO:0000256" key="4">
    <source>
        <dbReference type="ARBA" id="ARBA00023002"/>
    </source>
</evidence>
<keyword evidence="8" id="KW-0521">NADP</keyword>
<evidence type="ECO:0000256" key="7">
    <source>
        <dbReference type="RuleBase" id="RU003880"/>
    </source>
</evidence>
<evidence type="ECO:0000256" key="2">
    <source>
        <dbReference type="ARBA" id="ARBA00022630"/>
    </source>
</evidence>
<dbReference type="NCBIfam" id="TIGR01292">
    <property type="entry name" value="TRX_reduct"/>
    <property type="match status" value="1"/>
</dbReference>
<comment type="cofactor">
    <cofactor evidence="8">
        <name>FAD</name>
        <dbReference type="ChEBI" id="CHEBI:57692"/>
    </cofactor>
    <text evidence="8">Binds 1 FAD per subunit.</text>
</comment>
<dbReference type="InterPro" id="IPR005982">
    <property type="entry name" value="Thioredox_Rdtase"/>
</dbReference>
<protein>
    <recommendedName>
        <fullName evidence="7">Thioredoxin reductase</fullName>
        <ecNumber evidence="7">1.8.1.9</ecNumber>
    </recommendedName>
</protein>
<dbReference type="Proteomes" id="UP001165090">
    <property type="component" value="Unassembled WGS sequence"/>
</dbReference>
<comment type="subunit">
    <text evidence="7">Homodimer.</text>
</comment>
<sequence>ILMANLKLVLEFVRFSSTFAPSVLPLARGSLHIQPPPGGIFEAATRHFFYPKQRHFASSSSKMVEHLYTKVCIIGSGPAAHTAAVYTARAELAPILFEGFMANGIAAGGQLTTTTDVENFPGFPEGILGVELTNRFRDQSARFGTKIYSETVENVDFSKRPFTVRTAEKEVKAETVIIATGAVARRMDFPGSGEENGYWNKGISACAVCDGAAPIFRNKPIAVIGGGDSAMEEANFLTKYGSKVYIIHRRDAFRASKIMQKRALDNPKIEVLWNSVVEEAYGNARGLLGGVKLRNLVTNEVRDLELAGLFFAIGHQPATTFLGSQVQLDDDGYIVTTPGSTTTNIPGVFAAGDVQDKKWRQAITAAGSGCMSALEAEHFLSAHPLPEGEGEVAALGETNGKL</sequence>
<dbReference type="SUPFAM" id="SSF51905">
    <property type="entry name" value="FAD/NAD(P)-binding domain"/>
    <property type="match status" value="1"/>
</dbReference>
<dbReference type="Gene3D" id="3.50.50.60">
    <property type="entry name" value="FAD/NAD(P)-binding domain"/>
    <property type="match status" value="2"/>
</dbReference>
<evidence type="ECO:0000259" key="9">
    <source>
        <dbReference type="Pfam" id="PF07992"/>
    </source>
</evidence>
<comment type="caution">
    <text evidence="10">The sequence shown here is derived from an EMBL/GenBank/DDBJ whole genome shotgun (WGS) entry which is preliminary data.</text>
</comment>
<comment type="similarity">
    <text evidence="1 7">Belongs to the class-II pyridine nucleotide-disulfide oxidoreductase family.</text>
</comment>
<gene>
    <name evidence="10" type="ORF">VaNZ11_011080</name>
</gene>
<evidence type="ECO:0000256" key="3">
    <source>
        <dbReference type="ARBA" id="ARBA00022827"/>
    </source>
</evidence>
<keyword evidence="4 7" id="KW-0560">Oxidoreductase</keyword>
<keyword evidence="6 7" id="KW-0676">Redox-active center</keyword>
<evidence type="ECO:0000256" key="5">
    <source>
        <dbReference type="ARBA" id="ARBA00023157"/>
    </source>
</evidence>
<dbReference type="EMBL" id="BSDZ01000078">
    <property type="protein sequence ID" value="GLI66984.1"/>
    <property type="molecule type" value="Genomic_DNA"/>
</dbReference>
<evidence type="ECO:0000256" key="1">
    <source>
        <dbReference type="ARBA" id="ARBA00009333"/>
    </source>
</evidence>
<keyword evidence="11" id="KW-1185">Reference proteome</keyword>
<proteinExistence type="inferred from homology"/>
<name>A0ABQ5SBF3_9CHLO</name>
<dbReference type="InterPro" id="IPR023753">
    <property type="entry name" value="FAD/NAD-binding_dom"/>
</dbReference>
<keyword evidence="3 7" id="KW-0274">FAD</keyword>
<dbReference type="PRINTS" id="PR00368">
    <property type="entry name" value="FADPNR"/>
</dbReference>
<reference evidence="10 11" key="1">
    <citation type="journal article" date="2023" name="IScience">
        <title>Expanded male sex-determining region conserved during the evolution of homothallism in the green alga Volvox.</title>
        <authorList>
            <person name="Yamamoto K."/>
            <person name="Matsuzaki R."/>
            <person name="Mahakham W."/>
            <person name="Heman W."/>
            <person name="Sekimoto H."/>
            <person name="Kawachi M."/>
            <person name="Minakuchi Y."/>
            <person name="Toyoda A."/>
            <person name="Nozaki H."/>
        </authorList>
    </citation>
    <scope>NUCLEOTIDE SEQUENCE [LARGE SCALE GENOMIC DNA]</scope>
    <source>
        <strain evidence="10 11">NIES-4468</strain>
    </source>
</reference>
<organism evidence="10 11">
    <name type="scientific">Volvox africanus</name>
    <dbReference type="NCBI Taxonomy" id="51714"/>
    <lineage>
        <taxon>Eukaryota</taxon>
        <taxon>Viridiplantae</taxon>
        <taxon>Chlorophyta</taxon>
        <taxon>core chlorophytes</taxon>
        <taxon>Chlorophyceae</taxon>
        <taxon>CS clade</taxon>
        <taxon>Chlamydomonadales</taxon>
        <taxon>Volvocaceae</taxon>
        <taxon>Volvox</taxon>
    </lineage>
</organism>
<dbReference type="InterPro" id="IPR050097">
    <property type="entry name" value="Ferredoxin-NADP_redctase_2"/>
</dbReference>